<sequence>MGNPDAIKTHGAGAVIFSHGFEKRGSQLAAVIKIAQRLRDLSIVELALDDRSIHGVDDGGLQVDVLETAVNEDLINEGVDFNGLIEGWIATRIHREEEMVDALRLSTHPTAPNLGCCFIVKFLHRFHG</sequence>
<accession>A0A450XM62</accession>
<dbReference type="EMBL" id="CAADFP010000108">
    <property type="protein sequence ID" value="VFK30329.1"/>
    <property type="molecule type" value="Genomic_DNA"/>
</dbReference>
<dbReference type="AlphaFoldDB" id="A0A450XM62"/>
<protein>
    <submittedName>
        <fullName evidence="1">Uncharacterized protein</fullName>
    </submittedName>
</protein>
<organism evidence="1">
    <name type="scientific">Candidatus Kentrum sp. LPFa</name>
    <dbReference type="NCBI Taxonomy" id="2126335"/>
    <lineage>
        <taxon>Bacteria</taxon>
        <taxon>Pseudomonadati</taxon>
        <taxon>Pseudomonadota</taxon>
        <taxon>Gammaproteobacteria</taxon>
        <taxon>Candidatus Kentrum</taxon>
    </lineage>
</organism>
<name>A0A450XM62_9GAMM</name>
<gene>
    <name evidence="1" type="ORF">BECKLPF1236C_GA0070990_101089</name>
</gene>
<evidence type="ECO:0000313" key="1">
    <source>
        <dbReference type="EMBL" id="VFK30329.1"/>
    </source>
</evidence>
<proteinExistence type="predicted"/>
<reference evidence="1" key="1">
    <citation type="submission" date="2019-02" db="EMBL/GenBank/DDBJ databases">
        <authorList>
            <person name="Gruber-Vodicka R. H."/>
            <person name="Seah K. B. B."/>
        </authorList>
    </citation>
    <scope>NUCLEOTIDE SEQUENCE</scope>
    <source>
        <strain evidence="1">BECK_S426</strain>
    </source>
</reference>